<comment type="subcellular location">
    <subcellularLocation>
        <location evidence="1 6">Nucleus</location>
    </subcellularLocation>
</comment>
<dbReference type="EnsemblMetazoa" id="CJA08547.1">
    <property type="protein sequence ID" value="CJA08547.1"/>
    <property type="gene ID" value="WBGene00127751"/>
</dbReference>
<dbReference type="OMA" id="GRQICSN"/>
<dbReference type="GO" id="GO:0003712">
    <property type="term" value="F:transcription coregulator activity"/>
    <property type="evidence" value="ECO:0007669"/>
    <property type="project" value="InterPro"/>
</dbReference>
<feature type="compositionally biased region" description="Basic and acidic residues" evidence="7">
    <location>
        <begin position="190"/>
        <end position="208"/>
    </location>
</feature>
<sequence>MLEPGTSNAGGTTPGGSLRTKISLKSGTVVPPFHTFKLQLPPCSEVQGNHDLLTSYGLGPVDGGGIIGQRRVKEDMSAFLPHVIGRIEIQPEGDQSTLRKLIDKPPIHKEITHLSSSAMMGFKLSAGPVEERFTKIFAKRKEPNLAFGDKFNIVRHRPPYDAYGYEEDETEKGFPKKHKKKKKDKKRKKDKEAGDVDKKKKKGDERML</sequence>
<comment type="similarity">
    <text evidence="2 6">Belongs to the Mediator complex subunit 19 family.</text>
</comment>
<keyword evidence="3 6" id="KW-0805">Transcription regulation</keyword>
<evidence type="ECO:0000256" key="7">
    <source>
        <dbReference type="SAM" id="MobiDB-lite"/>
    </source>
</evidence>
<comment type="subunit">
    <text evidence="6">Component of the Mediator complex.</text>
</comment>
<dbReference type="PANTHER" id="PTHR22536:SF1">
    <property type="entry name" value="MEDIATOR OF RNA POLYMERASE II TRANSCRIPTION SUBUNIT 19"/>
    <property type="match status" value="1"/>
</dbReference>
<evidence type="ECO:0000256" key="1">
    <source>
        <dbReference type="ARBA" id="ARBA00004123"/>
    </source>
</evidence>
<evidence type="ECO:0000313" key="8">
    <source>
        <dbReference type="EnsemblMetazoa" id="CJA08547.1"/>
    </source>
</evidence>
<dbReference type="GO" id="GO:0016592">
    <property type="term" value="C:mediator complex"/>
    <property type="evidence" value="ECO:0007669"/>
    <property type="project" value="InterPro"/>
</dbReference>
<dbReference type="InterPro" id="IPR019403">
    <property type="entry name" value="Mediator_Med19_met"/>
</dbReference>
<gene>
    <name evidence="6" type="primary">MED19</name>
</gene>
<dbReference type="PANTHER" id="PTHR22536">
    <property type="entry name" value="LUNG CANCER METASTASIS-RELATED LCMR1 PROTEIN"/>
    <property type="match status" value="1"/>
</dbReference>
<feature type="region of interest" description="Disordered" evidence="7">
    <location>
        <begin position="1"/>
        <end position="20"/>
    </location>
</feature>
<keyword evidence="4 6" id="KW-0804">Transcription</keyword>
<keyword evidence="9" id="KW-1185">Reference proteome</keyword>
<keyword evidence="6" id="KW-0010">Activator</keyword>
<feature type="region of interest" description="Disordered" evidence="7">
    <location>
        <begin position="164"/>
        <end position="208"/>
    </location>
</feature>
<evidence type="ECO:0000313" key="9">
    <source>
        <dbReference type="Proteomes" id="UP000005237"/>
    </source>
</evidence>
<reference evidence="9" key="1">
    <citation type="submission" date="2010-08" db="EMBL/GenBank/DDBJ databases">
        <authorList>
            <consortium name="Caenorhabditis japonica Sequencing Consortium"/>
            <person name="Wilson R.K."/>
        </authorList>
    </citation>
    <scope>NUCLEOTIDE SEQUENCE [LARGE SCALE GENOMIC DNA]</scope>
    <source>
        <strain evidence="9">DF5081</strain>
    </source>
</reference>
<reference evidence="8" key="2">
    <citation type="submission" date="2022-06" db="UniProtKB">
        <authorList>
            <consortium name="EnsemblMetazoa"/>
        </authorList>
    </citation>
    <scope>IDENTIFICATION</scope>
    <source>
        <strain evidence="8">DF5081</strain>
    </source>
</reference>
<proteinExistence type="inferred from homology"/>
<evidence type="ECO:0000256" key="4">
    <source>
        <dbReference type="ARBA" id="ARBA00023163"/>
    </source>
</evidence>
<dbReference type="AlphaFoldDB" id="A0A8R1HSG6"/>
<evidence type="ECO:0000256" key="2">
    <source>
        <dbReference type="ARBA" id="ARBA00009259"/>
    </source>
</evidence>
<evidence type="ECO:0000256" key="6">
    <source>
        <dbReference type="RuleBase" id="RU364151"/>
    </source>
</evidence>
<keyword evidence="5 6" id="KW-0539">Nucleus</keyword>
<comment type="function">
    <text evidence="6">Component of the Mediator complex, a coactivator involved in the regulated transcription of nearly all RNA polymerase II-dependent genes. Mediator functions as a bridge to convey information from gene-specific regulatory proteins to the basal RNA polymerase II transcription machinery. Mediator is recruited to promoters by direct interactions with regulatory proteins and serves as a scaffold for the assembly of a functional preinitiation complex with RNA polymerase II and the general transcription factors.</text>
</comment>
<evidence type="ECO:0000256" key="3">
    <source>
        <dbReference type="ARBA" id="ARBA00023015"/>
    </source>
</evidence>
<dbReference type="GO" id="GO:0045944">
    <property type="term" value="P:positive regulation of transcription by RNA polymerase II"/>
    <property type="evidence" value="ECO:0007669"/>
    <property type="project" value="TreeGrafter"/>
</dbReference>
<evidence type="ECO:0000256" key="5">
    <source>
        <dbReference type="ARBA" id="ARBA00023242"/>
    </source>
</evidence>
<name>A0A8R1HSG6_CAEJA</name>
<dbReference type="Proteomes" id="UP000005237">
    <property type="component" value="Unassembled WGS sequence"/>
</dbReference>
<dbReference type="Pfam" id="PF10278">
    <property type="entry name" value="Med19"/>
    <property type="match status" value="1"/>
</dbReference>
<protein>
    <recommendedName>
        <fullName evidence="6">Mediator of RNA polymerase II transcription subunit 19</fullName>
    </recommendedName>
    <alternativeName>
        <fullName evidence="6">Mediator complex subunit 19</fullName>
    </alternativeName>
</protein>
<feature type="compositionally biased region" description="Polar residues" evidence="7">
    <location>
        <begin position="1"/>
        <end position="11"/>
    </location>
</feature>
<organism evidence="8 9">
    <name type="scientific">Caenorhabditis japonica</name>
    <dbReference type="NCBI Taxonomy" id="281687"/>
    <lineage>
        <taxon>Eukaryota</taxon>
        <taxon>Metazoa</taxon>
        <taxon>Ecdysozoa</taxon>
        <taxon>Nematoda</taxon>
        <taxon>Chromadorea</taxon>
        <taxon>Rhabditida</taxon>
        <taxon>Rhabditina</taxon>
        <taxon>Rhabditomorpha</taxon>
        <taxon>Rhabditoidea</taxon>
        <taxon>Rhabditidae</taxon>
        <taxon>Peloderinae</taxon>
        <taxon>Caenorhabditis</taxon>
    </lineage>
</organism>
<feature type="compositionally biased region" description="Basic residues" evidence="7">
    <location>
        <begin position="175"/>
        <end position="189"/>
    </location>
</feature>
<accession>A0A8R1HSG6</accession>